<dbReference type="AlphaFoldDB" id="A7HJ03"/>
<dbReference type="STRING" id="381764.Fnod_0013"/>
<feature type="transmembrane region" description="Helical" evidence="1">
    <location>
        <begin position="126"/>
        <end position="148"/>
    </location>
</feature>
<evidence type="ECO:0000313" key="2">
    <source>
        <dbReference type="EMBL" id="ABS59886.1"/>
    </source>
</evidence>
<accession>A7HJ03</accession>
<evidence type="ECO:0008006" key="4">
    <source>
        <dbReference type="Google" id="ProtNLM"/>
    </source>
</evidence>
<protein>
    <recommendedName>
        <fullName evidence="4">DUF3307 domain-containing protein</fullName>
    </recommendedName>
</protein>
<dbReference type="eggNOG" id="ENOG50337V2">
    <property type="taxonomic scope" value="Bacteria"/>
</dbReference>
<gene>
    <name evidence="2" type="ordered locus">Fnod_0013</name>
</gene>
<evidence type="ECO:0000256" key="1">
    <source>
        <dbReference type="SAM" id="Phobius"/>
    </source>
</evidence>
<dbReference type="EMBL" id="CP000771">
    <property type="protein sequence ID" value="ABS59886.1"/>
    <property type="molecule type" value="Genomic_DNA"/>
</dbReference>
<keyword evidence="3" id="KW-1185">Reference proteome</keyword>
<evidence type="ECO:0000313" key="3">
    <source>
        <dbReference type="Proteomes" id="UP000002415"/>
    </source>
</evidence>
<keyword evidence="1" id="KW-1133">Transmembrane helix</keyword>
<dbReference type="Pfam" id="PF11750">
    <property type="entry name" value="DUF3307"/>
    <property type="match status" value="1"/>
</dbReference>
<feature type="transmembrane region" description="Helical" evidence="1">
    <location>
        <begin position="63"/>
        <end position="82"/>
    </location>
</feature>
<dbReference type="InterPro" id="IPR021737">
    <property type="entry name" value="Phage_phiKZ_Orf197"/>
</dbReference>
<dbReference type="Proteomes" id="UP000002415">
    <property type="component" value="Chromosome"/>
</dbReference>
<keyword evidence="1" id="KW-0812">Transmembrane</keyword>
<organism evidence="2 3">
    <name type="scientific">Fervidobacterium nodosum (strain ATCC 35602 / DSM 5306 / Rt17-B1)</name>
    <dbReference type="NCBI Taxonomy" id="381764"/>
    <lineage>
        <taxon>Bacteria</taxon>
        <taxon>Thermotogati</taxon>
        <taxon>Thermotogota</taxon>
        <taxon>Thermotogae</taxon>
        <taxon>Thermotogales</taxon>
        <taxon>Fervidobacteriaceae</taxon>
        <taxon>Fervidobacterium</taxon>
    </lineage>
</organism>
<feature type="transmembrane region" description="Helical" evidence="1">
    <location>
        <begin position="37"/>
        <end position="57"/>
    </location>
</feature>
<proteinExistence type="predicted"/>
<feature type="transmembrane region" description="Helical" evidence="1">
    <location>
        <begin position="197"/>
        <end position="215"/>
    </location>
</feature>
<reference evidence="2 3" key="2">
    <citation type="journal article" date="2009" name="Proc. Natl. Acad. Sci. U.S.A.">
        <title>On the chimeric nature, thermophilic origin, and phylogenetic placement of the Thermotogales.</title>
        <authorList>
            <person name="Zhaxybayeva O."/>
            <person name="Swithers K.S."/>
            <person name="Lapierre P."/>
            <person name="Fournier G.P."/>
            <person name="Bickhart D.M."/>
            <person name="DeBoy R.T."/>
            <person name="Nelson K.E."/>
            <person name="Nesbo C.L."/>
            <person name="Doolittle W.F."/>
            <person name="Gogarten J.P."/>
            <person name="Noll K.M."/>
        </authorList>
    </citation>
    <scope>NUCLEOTIDE SEQUENCE [LARGE SCALE GENOMIC DNA]</scope>
    <source>
        <strain evidence="3">ATCC 35602 / DSM 5306 / Rt17-B1</strain>
    </source>
</reference>
<dbReference type="HOGENOM" id="CLU_1314881_0_0_0"/>
<dbReference type="RefSeq" id="WP_011993209.1">
    <property type="nucleotide sequence ID" value="NC_009718.1"/>
</dbReference>
<dbReference type="KEGG" id="fno:Fnod_0013"/>
<reference evidence="2 3" key="1">
    <citation type="submission" date="2007-07" db="EMBL/GenBank/DDBJ databases">
        <title>Complete sequence of Fervidobacterium nodosum Rt17-B1.</title>
        <authorList>
            <consortium name="US DOE Joint Genome Institute"/>
            <person name="Copeland A."/>
            <person name="Lucas S."/>
            <person name="Lapidus A."/>
            <person name="Barry K."/>
            <person name="Glavina del Rio T."/>
            <person name="Dalin E."/>
            <person name="Tice H."/>
            <person name="Pitluck S."/>
            <person name="Saunders E."/>
            <person name="Brettin T."/>
            <person name="Bruce D."/>
            <person name="Detter J.C."/>
            <person name="Han C."/>
            <person name="Schmutz J."/>
            <person name="Larimer F."/>
            <person name="Land M."/>
            <person name="Hauser L."/>
            <person name="Kyrpides N."/>
            <person name="Mikhailova N."/>
            <person name="Nelson K."/>
            <person name="Gogarten J.P."/>
            <person name="Noll K."/>
            <person name="Richardson P."/>
        </authorList>
    </citation>
    <scope>NUCLEOTIDE SEQUENCE [LARGE SCALE GENOMIC DNA]</scope>
    <source>
        <strain evidence="3">ATCC 35602 / DSM 5306 / Rt17-B1</strain>
    </source>
</reference>
<feature type="transmembrane region" description="Helical" evidence="1">
    <location>
        <begin position="94"/>
        <end position="114"/>
    </location>
</feature>
<name>A7HJ03_FERNB</name>
<sequence>MRTLESIKYLFPYLFLGHLVGDYVLQNSYIAMRKNKDIRVLTLHIVIVFLSQLSFIFGEDLTLKSFGAIVILSIAHFFIDIGKFLCKKRFCQTWYYYLIDQSFHIATLLIAAIYLGKDVQPFLERFFVVILSVAVFNGYFLSILVHFITSNGIYKRDYVGYLMRMVAPIFYILNIYAFVIYALACLILVTIKPSKSIILNYLTTIVSTIILLEVML</sequence>
<feature type="transmembrane region" description="Helical" evidence="1">
    <location>
        <begin position="169"/>
        <end position="191"/>
    </location>
</feature>
<keyword evidence="1" id="KW-0472">Membrane</keyword>